<evidence type="ECO:0000313" key="4">
    <source>
        <dbReference type="Proteomes" id="UP001354709"/>
    </source>
</evidence>
<protein>
    <submittedName>
        <fullName evidence="3">Serine/threonine protein kinase</fullName>
    </submittedName>
</protein>
<feature type="region of interest" description="Disordered" evidence="1">
    <location>
        <begin position="69"/>
        <end position="133"/>
    </location>
</feature>
<accession>A0ABU7QDL2</accession>
<dbReference type="GO" id="GO:0004674">
    <property type="term" value="F:protein serine/threonine kinase activity"/>
    <property type="evidence" value="ECO:0007669"/>
    <property type="project" value="UniProtKB-KW"/>
</dbReference>
<dbReference type="Proteomes" id="UP001354709">
    <property type="component" value="Unassembled WGS sequence"/>
</dbReference>
<feature type="non-terminal residue" evidence="3">
    <location>
        <position position="160"/>
    </location>
</feature>
<keyword evidence="2" id="KW-0472">Membrane</keyword>
<reference evidence="3 4" key="1">
    <citation type="submission" date="2023-11" db="EMBL/GenBank/DDBJ databases">
        <title>30 novel species of actinomycetes from the DSMZ collection.</title>
        <authorList>
            <person name="Nouioui I."/>
        </authorList>
    </citation>
    <scope>NUCLEOTIDE SEQUENCE [LARGE SCALE GENOMIC DNA]</scope>
    <source>
        <strain evidence="3 4">DSM 41524</strain>
    </source>
</reference>
<name>A0ABU7QDL2_9ACTN</name>
<keyword evidence="2" id="KW-0812">Transmembrane</keyword>
<keyword evidence="2" id="KW-1133">Transmembrane helix</keyword>
<sequence>AKPHTGENAAQVIYQHLNTDVPAPSAAVPGLPVALDSLVASATARNPEVRPHDAVLLLAEAREARAQLSDAELDAVPPQALSDTHDGAQDRTSVIPRALPADGSGDGVHRTSRLEMPPPVAPPRRRAGPRGPFGGPHRKLITVIAAVLLTLGVGAGVWYI</sequence>
<feature type="non-terminal residue" evidence="3">
    <location>
        <position position="1"/>
    </location>
</feature>
<evidence type="ECO:0000313" key="3">
    <source>
        <dbReference type="EMBL" id="MEE4599508.1"/>
    </source>
</evidence>
<gene>
    <name evidence="3" type="ORF">V2J94_48315</name>
</gene>
<evidence type="ECO:0000256" key="1">
    <source>
        <dbReference type="SAM" id="MobiDB-lite"/>
    </source>
</evidence>
<keyword evidence="3" id="KW-0418">Kinase</keyword>
<feature type="transmembrane region" description="Helical" evidence="2">
    <location>
        <begin position="140"/>
        <end position="159"/>
    </location>
</feature>
<keyword evidence="3" id="KW-0808">Transferase</keyword>
<evidence type="ECO:0000256" key="2">
    <source>
        <dbReference type="SAM" id="Phobius"/>
    </source>
</evidence>
<organism evidence="3 4">
    <name type="scientific">Streptomyces asiaticus subsp. ignotus</name>
    <dbReference type="NCBI Taxonomy" id="3098222"/>
    <lineage>
        <taxon>Bacteria</taxon>
        <taxon>Bacillati</taxon>
        <taxon>Actinomycetota</taxon>
        <taxon>Actinomycetes</taxon>
        <taxon>Kitasatosporales</taxon>
        <taxon>Streptomycetaceae</taxon>
        <taxon>Streptomyces</taxon>
        <taxon>Streptomyces violaceusniger group</taxon>
    </lineage>
</organism>
<comment type="caution">
    <text evidence="3">The sequence shown here is derived from an EMBL/GenBank/DDBJ whole genome shotgun (WGS) entry which is preliminary data.</text>
</comment>
<dbReference type="EMBL" id="JAZBJO010000118">
    <property type="protein sequence ID" value="MEE4599508.1"/>
    <property type="molecule type" value="Genomic_DNA"/>
</dbReference>
<keyword evidence="4" id="KW-1185">Reference proteome</keyword>
<keyword evidence="3" id="KW-0723">Serine/threonine-protein kinase</keyword>
<proteinExistence type="predicted"/>